<dbReference type="FunFam" id="3.40.50.300:FF:000527">
    <property type="entry name" value="Tyrosine-protein kinase etk"/>
    <property type="match status" value="1"/>
</dbReference>
<keyword evidence="10" id="KW-1185">Reference proteome</keyword>
<evidence type="ECO:0000256" key="2">
    <source>
        <dbReference type="ARBA" id="ARBA00011903"/>
    </source>
</evidence>
<dbReference type="KEGG" id="cpas:Clopa_0846"/>
<keyword evidence="4" id="KW-0547">Nucleotide-binding</keyword>
<dbReference type="RefSeq" id="WP_015614194.1">
    <property type="nucleotide sequence ID" value="NC_021182.1"/>
</dbReference>
<dbReference type="InterPro" id="IPR033756">
    <property type="entry name" value="YlxH/NBP35"/>
</dbReference>
<gene>
    <name evidence="9" type="ORF">Clopa_0846</name>
</gene>
<evidence type="ECO:0000256" key="6">
    <source>
        <dbReference type="ARBA" id="ARBA00022840"/>
    </source>
</evidence>
<comment type="catalytic activity">
    <reaction evidence="8">
        <text>L-tyrosyl-[protein] + ATP = O-phospho-L-tyrosyl-[protein] + ADP + H(+)</text>
        <dbReference type="Rhea" id="RHEA:10596"/>
        <dbReference type="Rhea" id="RHEA-COMP:10136"/>
        <dbReference type="Rhea" id="RHEA-COMP:20101"/>
        <dbReference type="ChEBI" id="CHEBI:15378"/>
        <dbReference type="ChEBI" id="CHEBI:30616"/>
        <dbReference type="ChEBI" id="CHEBI:46858"/>
        <dbReference type="ChEBI" id="CHEBI:61978"/>
        <dbReference type="ChEBI" id="CHEBI:456216"/>
        <dbReference type="EC" id="2.7.10.2"/>
    </reaction>
</comment>
<dbReference type="HOGENOM" id="CLU_052027_2_1_9"/>
<dbReference type="PANTHER" id="PTHR32309:SF13">
    <property type="entry name" value="FERRIC ENTEROBACTIN TRANSPORT PROTEIN FEPE"/>
    <property type="match status" value="1"/>
</dbReference>
<dbReference type="Gene3D" id="3.40.50.300">
    <property type="entry name" value="P-loop containing nucleotide triphosphate hydrolases"/>
    <property type="match status" value="1"/>
</dbReference>
<evidence type="ECO:0000256" key="7">
    <source>
        <dbReference type="ARBA" id="ARBA00023137"/>
    </source>
</evidence>
<evidence type="ECO:0000256" key="3">
    <source>
        <dbReference type="ARBA" id="ARBA00022679"/>
    </source>
</evidence>
<evidence type="ECO:0000256" key="4">
    <source>
        <dbReference type="ARBA" id="ARBA00022741"/>
    </source>
</evidence>
<dbReference type="GO" id="GO:0004715">
    <property type="term" value="F:non-membrane spanning protein tyrosine kinase activity"/>
    <property type="evidence" value="ECO:0007669"/>
    <property type="project" value="UniProtKB-EC"/>
</dbReference>
<evidence type="ECO:0000313" key="10">
    <source>
        <dbReference type="Proteomes" id="UP000013523"/>
    </source>
</evidence>
<dbReference type="EMBL" id="CP003261">
    <property type="protein sequence ID" value="AGK95870.1"/>
    <property type="molecule type" value="Genomic_DNA"/>
</dbReference>
<keyword evidence="7" id="KW-0829">Tyrosine-protein kinase</keyword>
<dbReference type="GO" id="GO:0005524">
    <property type="term" value="F:ATP binding"/>
    <property type="evidence" value="ECO:0007669"/>
    <property type="project" value="UniProtKB-KW"/>
</dbReference>
<dbReference type="Proteomes" id="UP000013523">
    <property type="component" value="Chromosome"/>
</dbReference>
<dbReference type="SUPFAM" id="SSF52540">
    <property type="entry name" value="P-loop containing nucleoside triphosphate hydrolases"/>
    <property type="match status" value="1"/>
</dbReference>
<organism evidence="9 10">
    <name type="scientific">Clostridium pasteurianum BC1</name>
    <dbReference type="NCBI Taxonomy" id="86416"/>
    <lineage>
        <taxon>Bacteria</taxon>
        <taxon>Bacillati</taxon>
        <taxon>Bacillota</taxon>
        <taxon>Clostridia</taxon>
        <taxon>Eubacteriales</taxon>
        <taxon>Clostridiaceae</taxon>
        <taxon>Clostridium</taxon>
    </lineage>
</organism>
<keyword evidence="3" id="KW-0808">Transferase</keyword>
<dbReference type="Pfam" id="PF10609">
    <property type="entry name" value="ParA"/>
    <property type="match status" value="1"/>
</dbReference>
<dbReference type="STRING" id="86416.Clopa_0846"/>
<dbReference type="PATRIC" id="fig|86416.3.peg.838"/>
<dbReference type="NCBIfam" id="TIGR01007">
    <property type="entry name" value="eps_fam"/>
    <property type="match status" value="1"/>
</dbReference>
<dbReference type="InterPro" id="IPR050445">
    <property type="entry name" value="Bact_polysacc_biosynth/exp"/>
</dbReference>
<evidence type="ECO:0000313" key="9">
    <source>
        <dbReference type="EMBL" id="AGK95870.1"/>
    </source>
</evidence>
<dbReference type="EC" id="2.7.10.2" evidence="2"/>
<dbReference type="InterPro" id="IPR005702">
    <property type="entry name" value="Wzc-like_C"/>
</dbReference>
<keyword evidence="6" id="KW-0067">ATP-binding</keyword>
<dbReference type="PANTHER" id="PTHR32309">
    <property type="entry name" value="TYROSINE-PROTEIN KINASE"/>
    <property type="match status" value="1"/>
</dbReference>
<sequence length="223" mass="24933">MLIFKDKPKSSISEGYRTLRNNIQFFSLDNNIKALLITSSSPCEGKSTVASNLALSIAELNNKVLILDCDLRRPSIHKKFHLSDEKGLSNLLIGEYKFNEVVQKYNDNLYILTSGTIPPNPSEMLSSNKMKDFLTKVKEDFDYIILDTSPVVSLSDVQALATLADGVLLVLASGESEITEVNKAIKLLSYVKANIIGIVANKLKYSRKSIKKYNSYYNKDIKI</sequence>
<proteinExistence type="inferred from homology"/>
<accession>R4K8A4</accession>
<evidence type="ECO:0000256" key="1">
    <source>
        <dbReference type="ARBA" id="ARBA00007316"/>
    </source>
</evidence>
<dbReference type="GO" id="GO:0042802">
    <property type="term" value="F:identical protein binding"/>
    <property type="evidence" value="ECO:0007669"/>
    <property type="project" value="UniProtKB-ARBA"/>
</dbReference>
<evidence type="ECO:0000256" key="5">
    <source>
        <dbReference type="ARBA" id="ARBA00022777"/>
    </source>
</evidence>
<protein>
    <recommendedName>
        <fullName evidence="2">non-specific protein-tyrosine kinase</fullName>
        <ecNumber evidence="2">2.7.10.2</ecNumber>
    </recommendedName>
</protein>
<dbReference type="eggNOG" id="COG0489">
    <property type="taxonomic scope" value="Bacteria"/>
</dbReference>
<comment type="similarity">
    <text evidence="1">Belongs to the CpsD/CapB family.</text>
</comment>
<dbReference type="CDD" id="cd05387">
    <property type="entry name" value="BY-kinase"/>
    <property type="match status" value="1"/>
</dbReference>
<keyword evidence="5" id="KW-0418">Kinase</keyword>
<evidence type="ECO:0000256" key="8">
    <source>
        <dbReference type="ARBA" id="ARBA00051245"/>
    </source>
</evidence>
<dbReference type="OrthoDB" id="9794577at2"/>
<dbReference type="InterPro" id="IPR027417">
    <property type="entry name" value="P-loop_NTPase"/>
</dbReference>
<dbReference type="AlphaFoldDB" id="R4K8A4"/>
<name>R4K8A4_CLOPA</name>
<dbReference type="GO" id="GO:0005886">
    <property type="term" value="C:plasma membrane"/>
    <property type="evidence" value="ECO:0007669"/>
    <property type="project" value="TreeGrafter"/>
</dbReference>
<reference evidence="9 10" key="1">
    <citation type="submission" date="2012-01" db="EMBL/GenBank/DDBJ databases">
        <title>Complete sequence of chromosome of Clostridium pasteurianum BC1.</title>
        <authorList>
            <consortium name="US DOE Joint Genome Institute"/>
            <person name="Lucas S."/>
            <person name="Han J."/>
            <person name="Lapidus A."/>
            <person name="Cheng J.-F."/>
            <person name="Goodwin L."/>
            <person name="Pitluck S."/>
            <person name="Peters L."/>
            <person name="Mikhailova N."/>
            <person name="Teshima H."/>
            <person name="Detter J.C."/>
            <person name="Han C."/>
            <person name="Tapia R."/>
            <person name="Land M."/>
            <person name="Hauser L."/>
            <person name="Kyrpides N."/>
            <person name="Ivanova N."/>
            <person name="Pagani I."/>
            <person name="Dunn J."/>
            <person name="Taghavi S."/>
            <person name="Francis A."/>
            <person name="van der Lelie D."/>
            <person name="Woyke T."/>
        </authorList>
    </citation>
    <scope>NUCLEOTIDE SEQUENCE [LARGE SCALE GENOMIC DNA]</scope>
    <source>
        <strain evidence="9 10">BC1</strain>
    </source>
</reference>